<proteinExistence type="inferred from homology"/>
<keyword evidence="8" id="KW-1185">Reference proteome</keyword>
<dbReference type="PANTHER" id="PTHR31321:SF57">
    <property type="entry name" value="PECTINESTERASE 53-RELATED"/>
    <property type="match status" value="1"/>
</dbReference>
<dbReference type="OrthoDB" id="112037at2"/>
<feature type="domain" description="Ricin B lectin" evidence="6">
    <location>
        <begin position="44"/>
        <end position="182"/>
    </location>
</feature>
<dbReference type="GO" id="GO:0042545">
    <property type="term" value="P:cell wall modification"/>
    <property type="evidence" value="ECO:0007669"/>
    <property type="project" value="UniProtKB-UniRule"/>
</dbReference>
<protein>
    <recommendedName>
        <fullName evidence="5">Pectinesterase</fullName>
        <ecNumber evidence="5">3.1.1.11</ecNumber>
    </recommendedName>
</protein>
<evidence type="ECO:0000256" key="3">
    <source>
        <dbReference type="ARBA" id="ARBA00023085"/>
    </source>
</evidence>
<dbReference type="SUPFAM" id="SSF51126">
    <property type="entry name" value="Pectin lyase-like"/>
    <property type="match status" value="1"/>
</dbReference>
<evidence type="ECO:0000256" key="1">
    <source>
        <dbReference type="ARBA" id="ARBA00008891"/>
    </source>
</evidence>
<evidence type="ECO:0000256" key="5">
    <source>
        <dbReference type="RuleBase" id="RU000589"/>
    </source>
</evidence>
<comment type="similarity">
    <text evidence="1">Belongs to the pectinesterase family.</text>
</comment>
<evidence type="ECO:0000256" key="2">
    <source>
        <dbReference type="ARBA" id="ARBA00022801"/>
    </source>
</evidence>
<keyword evidence="5" id="KW-0732">Signal</keyword>
<dbReference type="GO" id="GO:0009279">
    <property type="term" value="C:cell outer membrane"/>
    <property type="evidence" value="ECO:0007669"/>
    <property type="project" value="TreeGrafter"/>
</dbReference>
<dbReference type="SMART" id="SM00458">
    <property type="entry name" value="RICIN"/>
    <property type="match status" value="1"/>
</dbReference>
<dbReference type="InterPro" id="IPR011050">
    <property type="entry name" value="Pectin_lyase_fold/virulence"/>
</dbReference>
<dbReference type="UniPathway" id="UPA00545">
    <property type="reaction ID" value="UER00823"/>
</dbReference>
<dbReference type="SUPFAM" id="SSF50370">
    <property type="entry name" value="Ricin B-like lectins"/>
    <property type="match status" value="1"/>
</dbReference>
<dbReference type="PROSITE" id="PS00503">
    <property type="entry name" value="PECTINESTERASE_2"/>
    <property type="match status" value="1"/>
</dbReference>
<organism evidence="7 8">
    <name type="scientific">Actinoplanes lutulentus</name>
    <dbReference type="NCBI Taxonomy" id="1287878"/>
    <lineage>
        <taxon>Bacteria</taxon>
        <taxon>Bacillati</taxon>
        <taxon>Actinomycetota</taxon>
        <taxon>Actinomycetes</taxon>
        <taxon>Micromonosporales</taxon>
        <taxon>Micromonosporaceae</taxon>
        <taxon>Actinoplanes</taxon>
    </lineage>
</organism>
<feature type="chain" id="PRO_5039741416" description="Pectinesterase" evidence="5">
    <location>
        <begin position="30"/>
        <end position="483"/>
    </location>
</feature>
<comment type="catalytic activity">
    <reaction evidence="5">
        <text>[(1-&gt;4)-alpha-D-galacturonosyl methyl ester](n) + n H2O = [(1-&gt;4)-alpha-D-galacturonosyl](n) + n methanol + n H(+)</text>
        <dbReference type="Rhea" id="RHEA:22380"/>
        <dbReference type="Rhea" id="RHEA-COMP:14570"/>
        <dbReference type="Rhea" id="RHEA-COMP:14573"/>
        <dbReference type="ChEBI" id="CHEBI:15377"/>
        <dbReference type="ChEBI" id="CHEBI:15378"/>
        <dbReference type="ChEBI" id="CHEBI:17790"/>
        <dbReference type="ChEBI" id="CHEBI:140522"/>
        <dbReference type="ChEBI" id="CHEBI:140523"/>
        <dbReference type="EC" id="3.1.1.11"/>
    </reaction>
</comment>
<name>A0A327ZC76_9ACTN</name>
<dbReference type="GO" id="GO:0030599">
    <property type="term" value="F:pectinesterase activity"/>
    <property type="evidence" value="ECO:0007669"/>
    <property type="project" value="UniProtKB-UniRule"/>
</dbReference>
<reference evidence="7 8" key="1">
    <citation type="submission" date="2018-06" db="EMBL/GenBank/DDBJ databases">
        <title>Genomic Encyclopedia of Type Strains, Phase III (KMG-III): the genomes of soil and plant-associated and newly described type strains.</title>
        <authorList>
            <person name="Whitman W."/>
        </authorList>
    </citation>
    <scope>NUCLEOTIDE SEQUENCE [LARGE SCALE GENOMIC DNA]</scope>
    <source>
        <strain evidence="7 8">CGMCC 4.7090</strain>
    </source>
</reference>
<evidence type="ECO:0000259" key="6">
    <source>
        <dbReference type="SMART" id="SM00458"/>
    </source>
</evidence>
<dbReference type="Proteomes" id="UP000249341">
    <property type="component" value="Unassembled WGS sequence"/>
</dbReference>
<keyword evidence="3 5" id="KW-0063">Aspartyl esterase</keyword>
<dbReference type="RefSeq" id="WP_111650378.1">
    <property type="nucleotide sequence ID" value="NZ_JACHWI010000007.1"/>
</dbReference>
<comment type="pathway">
    <text evidence="5">Glycan metabolism; pectin degradation; 2-dehydro-3-deoxy-D-gluconate from pectin: step 1/5.</text>
</comment>
<dbReference type="InterPro" id="IPR033131">
    <property type="entry name" value="Pectinesterase_Asp_AS"/>
</dbReference>
<evidence type="ECO:0000313" key="8">
    <source>
        <dbReference type="Proteomes" id="UP000249341"/>
    </source>
</evidence>
<sequence length="483" mass="50271">MSRFGSNIRSKRWWAGALTVLVAPLAVVAASALQAEAAVAPVPGSTYTLAAANSGRCVDIPDGSKDNGALLQQWGCHADYAWQQFVVQQVSSGVFTLVSVNSGKCVDVPTDAVAGTRLQQWGCGDAAKTGQQFRFTASGSGTYQLTSVRYGLCLSVRDATANGAAVVVDTCATSSTQQWGFTFVTGGAEGGATCPCTVASDGTGQYKTVQAAIDAVPANNTSRRVITIKAGTYREIVTIPSNKPYITLQGAGSAASGVVIVNNHSSAGGYGTSGSATFFANGKEFNAANLTIKNDYGTGSQAVALNLNADKIILRNVRVLGNQDTLLTNSGRAYVVNSYIEGTTDFIFGGSIAVFHNSTIHNVSSTGGVMTAANTAAANTYGYLFYKCTVNNGGGTNVTTLGRPWGPAAQVLYRESTLSAGIKYTAPWQDMSSNSWKNARFFSYKNTGAGAAVNSNTPQMSDSQAANYTPQKYLAGSDGWNPL</sequence>
<accession>A0A327ZC76</accession>
<dbReference type="Gene3D" id="2.80.10.50">
    <property type="match status" value="1"/>
</dbReference>
<dbReference type="AlphaFoldDB" id="A0A327ZC76"/>
<dbReference type="Pfam" id="PF01095">
    <property type="entry name" value="Pectinesterase"/>
    <property type="match status" value="1"/>
</dbReference>
<dbReference type="Gene3D" id="2.160.20.10">
    <property type="entry name" value="Single-stranded right-handed beta-helix, Pectin lyase-like"/>
    <property type="match status" value="1"/>
</dbReference>
<comment type="caution">
    <text evidence="7">The sequence shown here is derived from an EMBL/GenBank/DDBJ whole genome shotgun (WGS) entry which is preliminary data.</text>
</comment>
<evidence type="ECO:0000256" key="4">
    <source>
        <dbReference type="PROSITE-ProRule" id="PRU10040"/>
    </source>
</evidence>
<dbReference type="PROSITE" id="PS50231">
    <property type="entry name" value="RICIN_B_LECTIN"/>
    <property type="match status" value="1"/>
</dbReference>
<gene>
    <name evidence="7" type="ORF">B0I29_108145</name>
</gene>
<dbReference type="InterPro" id="IPR000772">
    <property type="entry name" value="Ricin_B_lectin"/>
</dbReference>
<feature type="signal peptide" evidence="5">
    <location>
        <begin position="1"/>
        <end position="29"/>
    </location>
</feature>
<dbReference type="InterPro" id="IPR035992">
    <property type="entry name" value="Ricin_B-like_lectins"/>
</dbReference>
<dbReference type="Pfam" id="PF14200">
    <property type="entry name" value="RicinB_lectin_2"/>
    <property type="match status" value="2"/>
</dbReference>
<dbReference type="PANTHER" id="PTHR31321">
    <property type="entry name" value="ACYL-COA THIOESTER HYDROLASE YBHC-RELATED"/>
    <property type="match status" value="1"/>
</dbReference>
<feature type="active site" evidence="4">
    <location>
        <position position="345"/>
    </location>
</feature>
<evidence type="ECO:0000313" key="7">
    <source>
        <dbReference type="EMBL" id="RAK36555.1"/>
    </source>
</evidence>
<dbReference type="GO" id="GO:0045490">
    <property type="term" value="P:pectin catabolic process"/>
    <property type="evidence" value="ECO:0007669"/>
    <property type="project" value="UniProtKB-UniRule"/>
</dbReference>
<dbReference type="EC" id="3.1.1.11" evidence="5"/>
<dbReference type="EMBL" id="QLMJ01000008">
    <property type="protein sequence ID" value="RAK36555.1"/>
    <property type="molecule type" value="Genomic_DNA"/>
</dbReference>
<dbReference type="InterPro" id="IPR012334">
    <property type="entry name" value="Pectin_lyas_fold"/>
</dbReference>
<dbReference type="CDD" id="cd00161">
    <property type="entry name" value="beta-trefoil_Ricin-like"/>
    <property type="match status" value="1"/>
</dbReference>
<keyword evidence="2 5" id="KW-0378">Hydrolase</keyword>
<dbReference type="InterPro" id="IPR000070">
    <property type="entry name" value="Pectinesterase_cat"/>
</dbReference>